<protein>
    <recommendedName>
        <fullName evidence="5">Tropomyosin</fullName>
    </recommendedName>
</protein>
<dbReference type="AlphaFoldDB" id="A0A2T9Z9L1"/>
<accession>A0A2T9Z9L1</accession>
<keyword evidence="4" id="KW-1185">Reference proteome</keyword>
<reference evidence="3 4" key="1">
    <citation type="journal article" date="2018" name="MBio">
        <title>Comparative Genomics Reveals the Core Gene Toolbox for the Fungus-Insect Symbiosis.</title>
        <authorList>
            <person name="Wang Y."/>
            <person name="Stata M."/>
            <person name="Wang W."/>
            <person name="Stajich J.E."/>
            <person name="White M.M."/>
            <person name="Moncalvo J.M."/>
        </authorList>
    </citation>
    <scope>NUCLEOTIDE SEQUENCE [LARGE SCALE GENOMIC DNA]</scope>
    <source>
        <strain evidence="3 4">SC-DP-2</strain>
    </source>
</reference>
<gene>
    <name evidence="3" type="ORF">BB560_004313</name>
</gene>
<dbReference type="EMBL" id="MBFS01001225">
    <property type="protein sequence ID" value="PVV01274.1"/>
    <property type="molecule type" value="Genomic_DNA"/>
</dbReference>
<keyword evidence="1 2" id="KW-0175">Coiled coil</keyword>
<dbReference type="OrthoDB" id="128924at2759"/>
<sequence length="161" mass="18665">MDKLKDKINSIRLEAEAASARADAAEAALKQLNDQQVEREQEIISLQNRIAMLEEEIERKDERIVEIKQLADDHETSKSAGDVLTKRIDMLEEKLETSESELQQTKEKLRNLDVKSENLERTVAQMEADKAAQEARYEELNEKYLKIKEEHEETLKALEEL</sequence>
<feature type="coiled-coil region" evidence="2">
    <location>
        <begin position="1"/>
        <end position="161"/>
    </location>
</feature>
<evidence type="ECO:0008006" key="5">
    <source>
        <dbReference type="Google" id="ProtNLM"/>
    </source>
</evidence>
<name>A0A2T9Z9L1_9FUNG</name>
<proteinExistence type="predicted"/>
<dbReference type="Pfam" id="PF00261">
    <property type="entry name" value="Tropomyosin"/>
    <property type="match status" value="1"/>
</dbReference>
<evidence type="ECO:0000313" key="3">
    <source>
        <dbReference type="EMBL" id="PVV01274.1"/>
    </source>
</evidence>
<dbReference type="Gene3D" id="1.10.287.1490">
    <property type="match status" value="1"/>
</dbReference>
<dbReference type="InterPro" id="IPR000533">
    <property type="entry name" value="Tropomyosin"/>
</dbReference>
<evidence type="ECO:0000256" key="2">
    <source>
        <dbReference type="SAM" id="Coils"/>
    </source>
</evidence>
<comment type="caution">
    <text evidence="3">The sequence shown here is derived from an EMBL/GenBank/DDBJ whole genome shotgun (WGS) entry which is preliminary data.</text>
</comment>
<dbReference type="Proteomes" id="UP000245609">
    <property type="component" value="Unassembled WGS sequence"/>
</dbReference>
<dbReference type="STRING" id="133381.A0A2T9Z9L1"/>
<evidence type="ECO:0000313" key="4">
    <source>
        <dbReference type="Proteomes" id="UP000245609"/>
    </source>
</evidence>
<evidence type="ECO:0000256" key="1">
    <source>
        <dbReference type="ARBA" id="ARBA00023054"/>
    </source>
</evidence>
<dbReference type="SUPFAM" id="SSF57997">
    <property type="entry name" value="Tropomyosin"/>
    <property type="match status" value="1"/>
</dbReference>
<organism evidence="3 4">
    <name type="scientific">Smittium megazygosporum</name>
    <dbReference type="NCBI Taxonomy" id="133381"/>
    <lineage>
        <taxon>Eukaryota</taxon>
        <taxon>Fungi</taxon>
        <taxon>Fungi incertae sedis</taxon>
        <taxon>Zoopagomycota</taxon>
        <taxon>Kickxellomycotina</taxon>
        <taxon>Harpellomycetes</taxon>
        <taxon>Harpellales</taxon>
        <taxon>Legeriomycetaceae</taxon>
        <taxon>Smittium</taxon>
    </lineage>
</organism>